<name>A0AAX3E2N8_RHOPL</name>
<protein>
    <recommendedName>
        <fullName evidence="3">Addiction module protein</fullName>
    </recommendedName>
</protein>
<sequence>MTDEQVKEILNRVLTWPRERREDAAQLLLALEAREGEFYQPDDDEWAAIEEGLAQARRGEFASADEIAALLTPPRP</sequence>
<dbReference type="RefSeq" id="WP_264054475.1">
    <property type="nucleotide sequence ID" value="NZ_CP076676.1"/>
</dbReference>
<proteinExistence type="predicted"/>
<dbReference type="EMBL" id="CP076676">
    <property type="protein sequence ID" value="UYO40791.1"/>
    <property type="molecule type" value="Genomic_DNA"/>
</dbReference>
<accession>A0AAX3E2N8</accession>
<evidence type="ECO:0000313" key="2">
    <source>
        <dbReference type="Proteomes" id="UP001163166"/>
    </source>
</evidence>
<dbReference type="AlphaFoldDB" id="A0AAX3E2N8"/>
<evidence type="ECO:0008006" key="3">
    <source>
        <dbReference type="Google" id="ProtNLM"/>
    </source>
</evidence>
<evidence type="ECO:0000313" key="1">
    <source>
        <dbReference type="EMBL" id="UYO40791.1"/>
    </source>
</evidence>
<reference evidence="1" key="1">
    <citation type="journal article" date="2022" name="Biol. Control">
        <title>In silico genomic analysis of Rhodopseudomonas palustris strains revealed potential biocontrol agents and crop yield enhancers.</title>
        <authorList>
            <person name="Surachat K."/>
            <person name="Kantachote D."/>
            <person name="Deachamag P."/>
            <person name="Wonglapsuwan M."/>
        </authorList>
    </citation>
    <scope>NUCLEOTIDE SEQUENCE</scope>
    <source>
        <strain evidence="1">TLS06</strain>
    </source>
</reference>
<dbReference type="Proteomes" id="UP001163166">
    <property type="component" value="Chromosome"/>
</dbReference>
<gene>
    <name evidence="1" type="ORF">KQX62_05650</name>
</gene>
<organism evidence="1 2">
    <name type="scientific">Rhodopseudomonas palustris</name>
    <dbReference type="NCBI Taxonomy" id="1076"/>
    <lineage>
        <taxon>Bacteria</taxon>
        <taxon>Pseudomonadati</taxon>
        <taxon>Pseudomonadota</taxon>
        <taxon>Alphaproteobacteria</taxon>
        <taxon>Hyphomicrobiales</taxon>
        <taxon>Nitrobacteraceae</taxon>
        <taxon>Rhodopseudomonas</taxon>
    </lineage>
</organism>